<sequence length="479" mass="52251">MDRGTWQVEACFGYQSRAFHAPCIMCAAYCRLATGVMAASPISGVRNSYLPLPMATRHQSPHSPVLQQPRCEINSRRYLRASGCDFRSSSCSCQRRRPASPAPCRPVLPSACNSGVTCIPPALDLAAKMQCRSSRGNADTLAFGCPCFHHLEILPQWGGAKLLGVRNFESELSSLATSLLTSFDLATSSRMVLPRSQGVHASMLLVHSCALPGEQSNLPCKSMCGTWSLPAPPLIERTFCAFQVPHPSLNCVARCLELPREPRRQARASLVARGPSKALPCLAVSSRGSSCPSLHASRRVCACLQHQMMKQWRTSQSGQATTPPCWSAGLQTLATENRYRKRRGNLSAAAAYIACVYEKQPQGAARHAGYNGPEDRCGDRLPAVLHQTKDMRHRPFSGQLLASVRSRWSDILLLGAQLNVLCDLALADARSQKSTWIVALVKLRLVFGIRVGPSMRPASCVQPTVGWQHISSHRLTICP</sequence>
<dbReference type="EMBL" id="CAJNNW010005962">
    <property type="protein sequence ID" value="CAE8647914.1"/>
    <property type="molecule type" value="Genomic_DNA"/>
</dbReference>
<reference evidence="1" key="1">
    <citation type="submission" date="2021-02" db="EMBL/GenBank/DDBJ databases">
        <authorList>
            <person name="Dougan E. K."/>
            <person name="Rhodes N."/>
            <person name="Thang M."/>
            <person name="Chan C."/>
        </authorList>
    </citation>
    <scope>NUCLEOTIDE SEQUENCE</scope>
</reference>
<gene>
    <name evidence="1" type="ORF">PGLA2088_LOCUS6096</name>
</gene>
<accession>A0A813IAR6</accession>
<proteinExistence type="predicted"/>
<dbReference type="AlphaFoldDB" id="A0A813IAR6"/>
<name>A0A813IAR6_POLGL</name>
<evidence type="ECO:0000313" key="2">
    <source>
        <dbReference type="Proteomes" id="UP000626109"/>
    </source>
</evidence>
<comment type="caution">
    <text evidence="1">The sequence shown here is derived from an EMBL/GenBank/DDBJ whole genome shotgun (WGS) entry which is preliminary data.</text>
</comment>
<evidence type="ECO:0000313" key="1">
    <source>
        <dbReference type="EMBL" id="CAE8647914.1"/>
    </source>
</evidence>
<dbReference type="Proteomes" id="UP000626109">
    <property type="component" value="Unassembled WGS sequence"/>
</dbReference>
<protein>
    <submittedName>
        <fullName evidence="1">Uncharacterized protein</fullName>
    </submittedName>
</protein>
<organism evidence="1 2">
    <name type="scientific">Polarella glacialis</name>
    <name type="common">Dinoflagellate</name>
    <dbReference type="NCBI Taxonomy" id="89957"/>
    <lineage>
        <taxon>Eukaryota</taxon>
        <taxon>Sar</taxon>
        <taxon>Alveolata</taxon>
        <taxon>Dinophyceae</taxon>
        <taxon>Suessiales</taxon>
        <taxon>Suessiaceae</taxon>
        <taxon>Polarella</taxon>
    </lineage>
</organism>